<dbReference type="Gene3D" id="3.30.420.10">
    <property type="entry name" value="Ribonuclease H-like superfamily/Ribonuclease H"/>
    <property type="match status" value="1"/>
</dbReference>
<feature type="domain" description="RNase H type-1" evidence="1">
    <location>
        <begin position="413"/>
        <end position="512"/>
    </location>
</feature>
<dbReference type="GO" id="GO:0003676">
    <property type="term" value="F:nucleic acid binding"/>
    <property type="evidence" value="ECO:0007669"/>
    <property type="project" value="InterPro"/>
</dbReference>
<sequence length="512" mass="57635">MTDMGLEIKDAPEEPFGKIGGERRVEAVEELKVINLSEDDEQTTKIGTAMRPSTEEHLIQFLKKNKEVFAWTMTDLHGISPDVITHKLSVNPSAKPVKQKKRMFGAERSQAIKVEVDKMLQAGYIRPVQYPEWLGCEMLSFLDAYQGYNQIPGPEDQEKARFVTDQEVFCYNVMPFGLKNARATYQRLVNHMFQNQIGRNMEVYIDDMLLNPAKCTFGVRGGRFLGYMISERGIEANPEKINAIMDMSPPKSIREVQKLVGRLAALNRFISRSADKGLPFFKILRGGAKFEWSKNDQEAFDELKKYLVSPPLLTKPETGETLYLYLAVSENAVSSVLVRQENREHLPVYYVSRVLQGVEPRYSQIENESEGLWKNGSVELSEYGIEFHPRPAIKAQVLADFVIELAYDEASISTPTWSLYVDGSSTSTGSGAGVALESPQGDKFEYAIKLDFPSSNNQAEYEAFLAGGELALAAGAKRIVIYSDSQLVVNQESLKRHLSSKYQEQTTRSQIS</sequence>
<dbReference type="Pfam" id="PF17919">
    <property type="entry name" value="RT_RNaseH_2"/>
    <property type="match status" value="1"/>
</dbReference>
<reference evidence="2" key="2">
    <citation type="journal article" date="2024" name="Plant">
        <title>Genomic evolution and insights into agronomic trait innovations of Sesamum species.</title>
        <authorList>
            <person name="Miao H."/>
            <person name="Wang L."/>
            <person name="Qu L."/>
            <person name="Liu H."/>
            <person name="Sun Y."/>
            <person name="Le M."/>
            <person name="Wang Q."/>
            <person name="Wei S."/>
            <person name="Zheng Y."/>
            <person name="Lin W."/>
            <person name="Duan Y."/>
            <person name="Cao H."/>
            <person name="Xiong S."/>
            <person name="Wang X."/>
            <person name="Wei L."/>
            <person name="Li C."/>
            <person name="Ma Q."/>
            <person name="Ju M."/>
            <person name="Zhao R."/>
            <person name="Li G."/>
            <person name="Mu C."/>
            <person name="Tian Q."/>
            <person name="Mei H."/>
            <person name="Zhang T."/>
            <person name="Gao T."/>
            <person name="Zhang H."/>
        </authorList>
    </citation>
    <scope>NUCLEOTIDE SEQUENCE</scope>
    <source>
        <strain evidence="2">KEN8</strain>
    </source>
</reference>
<dbReference type="SUPFAM" id="SSF56672">
    <property type="entry name" value="DNA/RNA polymerases"/>
    <property type="match status" value="1"/>
</dbReference>
<dbReference type="Gene3D" id="3.30.70.270">
    <property type="match status" value="2"/>
</dbReference>
<dbReference type="PROSITE" id="PS50879">
    <property type="entry name" value="RNASE_H_1"/>
    <property type="match status" value="1"/>
</dbReference>
<name>A0AAW2L397_9LAMI</name>
<dbReference type="InterPro" id="IPR002156">
    <property type="entry name" value="RNaseH_domain"/>
</dbReference>
<dbReference type="InterPro" id="IPR043128">
    <property type="entry name" value="Rev_trsase/Diguanyl_cyclase"/>
</dbReference>
<dbReference type="AlphaFoldDB" id="A0AAW2L397"/>
<dbReference type="Pfam" id="PF00078">
    <property type="entry name" value="RVT_1"/>
    <property type="match status" value="1"/>
</dbReference>
<dbReference type="InterPro" id="IPR000477">
    <property type="entry name" value="RT_dom"/>
</dbReference>
<organism evidence="2">
    <name type="scientific">Sesamum calycinum</name>
    <dbReference type="NCBI Taxonomy" id="2727403"/>
    <lineage>
        <taxon>Eukaryota</taxon>
        <taxon>Viridiplantae</taxon>
        <taxon>Streptophyta</taxon>
        <taxon>Embryophyta</taxon>
        <taxon>Tracheophyta</taxon>
        <taxon>Spermatophyta</taxon>
        <taxon>Magnoliopsida</taxon>
        <taxon>eudicotyledons</taxon>
        <taxon>Gunneridae</taxon>
        <taxon>Pentapetalae</taxon>
        <taxon>asterids</taxon>
        <taxon>lamiids</taxon>
        <taxon>Lamiales</taxon>
        <taxon>Pedaliaceae</taxon>
        <taxon>Sesamum</taxon>
    </lineage>
</organism>
<dbReference type="GO" id="GO:0004523">
    <property type="term" value="F:RNA-DNA hybrid ribonuclease activity"/>
    <property type="evidence" value="ECO:0007669"/>
    <property type="project" value="InterPro"/>
</dbReference>
<dbReference type="EMBL" id="JACGWM010000121">
    <property type="protein sequence ID" value="KAL0313770.1"/>
    <property type="molecule type" value="Genomic_DNA"/>
</dbReference>
<dbReference type="Pfam" id="PF13456">
    <property type="entry name" value="RVT_3"/>
    <property type="match status" value="1"/>
</dbReference>
<protein>
    <submittedName>
        <fullName evidence="2">Retrovirus-related Pol polyprotein from transposon.6</fullName>
    </submittedName>
</protein>
<dbReference type="InterPro" id="IPR012337">
    <property type="entry name" value="RNaseH-like_sf"/>
</dbReference>
<dbReference type="PANTHER" id="PTHR48475">
    <property type="entry name" value="RIBONUCLEASE H"/>
    <property type="match status" value="1"/>
</dbReference>
<dbReference type="InterPro" id="IPR036397">
    <property type="entry name" value="RNaseH_sf"/>
</dbReference>
<evidence type="ECO:0000259" key="1">
    <source>
        <dbReference type="PROSITE" id="PS50879"/>
    </source>
</evidence>
<dbReference type="SUPFAM" id="SSF53098">
    <property type="entry name" value="Ribonuclease H-like"/>
    <property type="match status" value="1"/>
</dbReference>
<comment type="caution">
    <text evidence="2">The sequence shown here is derived from an EMBL/GenBank/DDBJ whole genome shotgun (WGS) entry which is preliminary data.</text>
</comment>
<evidence type="ECO:0000313" key="2">
    <source>
        <dbReference type="EMBL" id="KAL0313770.1"/>
    </source>
</evidence>
<dbReference type="InterPro" id="IPR041577">
    <property type="entry name" value="RT_RNaseH_2"/>
</dbReference>
<dbReference type="InterPro" id="IPR043502">
    <property type="entry name" value="DNA/RNA_pol_sf"/>
</dbReference>
<dbReference type="PANTHER" id="PTHR48475:SF2">
    <property type="entry name" value="RIBONUCLEASE H"/>
    <property type="match status" value="1"/>
</dbReference>
<dbReference type="Gene3D" id="3.10.10.10">
    <property type="entry name" value="HIV Type 1 Reverse Transcriptase, subunit A, domain 1"/>
    <property type="match status" value="2"/>
</dbReference>
<accession>A0AAW2L397</accession>
<dbReference type="CDD" id="cd09279">
    <property type="entry name" value="RNase_HI_like"/>
    <property type="match status" value="1"/>
</dbReference>
<reference evidence="2" key="1">
    <citation type="submission" date="2020-06" db="EMBL/GenBank/DDBJ databases">
        <authorList>
            <person name="Li T."/>
            <person name="Hu X."/>
            <person name="Zhang T."/>
            <person name="Song X."/>
            <person name="Zhang H."/>
            <person name="Dai N."/>
            <person name="Sheng W."/>
            <person name="Hou X."/>
            <person name="Wei L."/>
        </authorList>
    </citation>
    <scope>NUCLEOTIDE SEQUENCE</scope>
    <source>
        <strain evidence="2">KEN8</strain>
        <tissue evidence="2">Leaf</tissue>
    </source>
</reference>
<gene>
    <name evidence="2" type="ORF">Scaly_2902800</name>
</gene>
<proteinExistence type="predicted"/>
<dbReference type="CDD" id="cd01647">
    <property type="entry name" value="RT_LTR"/>
    <property type="match status" value="1"/>
</dbReference>